<dbReference type="OrthoDB" id="285016at2"/>
<dbReference type="Gene3D" id="3.40.50.720">
    <property type="entry name" value="NAD(P)-binding Rossmann-like Domain"/>
    <property type="match status" value="1"/>
</dbReference>
<reference evidence="2 3" key="1">
    <citation type="submission" date="2016-01" db="EMBL/GenBank/DDBJ databases">
        <title>The new phylogeny of the genus Mycobacterium.</title>
        <authorList>
            <person name="Tarcisio F."/>
            <person name="Conor M."/>
            <person name="Antonella G."/>
            <person name="Elisabetta G."/>
            <person name="Giulia F.S."/>
            <person name="Sara T."/>
            <person name="Anna F."/>
            <person name="Clotilde B."/>
            <person name="Roberto B."/>
            <person name="Veronica D.S."/>
            <person name="Fabio R."/>
            <person name="Monica P."/>
            <person name="Olivier J."/>
            <person name="Enrico T."/>
            <person name="Nicola S."/>
        </authorList>
    </citation>
    <scope>NUCLEOTIDE SEQUENCE [LARGE SCALE GENOMIC DNA]</scope>
    <source>
        <strain evidence="2 3">DSM 44852</strain>
    </source>
</reference>
<gene>
    <name evidence="2" type="ORF">AWC05_02085</name>
</gene>
<dbReference type="Gene3D" id="3.90.25.10">
    <property type="entry name" value="UDP-galactose 4-epimerase, domain 1"/>
    <property type="match status" value="1"/>
</dbReference>
<organism evidence="2 3">
    <name type="scientific">Mycobacterium florentinum</name>
    <dbReference type="NCBI Taxonomy" id="292462"/>
    <lineage>
        <taxon>Bacteria</taxon>
        <taxon>Bacillati</taxon>
        <taxon>Actinomycetota</taxon>
        <taxon>Actinomycetes</taxon>
        <taxon>Mycobacteriales</taxon>
        <taxon>Mycobacteriaceae</taxon>
        <taxon>Mycobacterium</taxon>
        <taxon>Mycobacterium simiae complex</taxon>
    </lineage>
</organism>
<dbReference type="AlphaFoldDB" id="A0A1X1TY45"/>
<protein>
    <recommendedName>
        <fullName evidence="1">NmrA-like domain-containing protein</fullName>
    </recommendedName>
</protein>
<evidence type="ECO:0000313" key="2">
    <source>
        <dbReference type="EMBL" id="ORV49495.1"/>
    </source>
</evidence>
<feature type="domain" description="NmrA-like" evidence="1">
    <location>
        <begin position="3"/>
        <end position="237"/>
    </location>
</feature>
<evidence type="ECO:0000259" key="1">
    <source>
        <dbReference type="Pfam" id="PF05368"/>
    </source>
</evidence>
<dbReference type="InterPro" id="IPR008030">
    <property type="entry name" value="NmrA-like"/>
</dbReference>
<evidence type="ECO:0000313" key="3">
    <source>
        <dbReference type="Proteomes" id="UP000193010"/>
    </source>
</evidence>
<dbReference type="SUPFAM" id="SSF51735">
    <property type="entry name" value="NAD(P)-binding Rossmann-fold domains"/>
    <property type="match status" value="1"/>
</dbReference>
<sequence length="313" mass="32926">MNAPILVIGATGRHGGTGRIVAERLLSRGHPVRALVRTDDERAEALRRRGATTVVGDLHDRASLVSAAHDVGAVYFTYPVAAGVVSAAANLASVLVDVSPRPHLVVMSMAVSSVDSPSRLGQGQAVAEEVFTWAGLNPTVLRFGGLFHENVLLLHGNMIREDGLIANSFGEGPAPWIGGDDAAEIAVAELLSPAPESARISYPPPAEMISHVEVARIVSAETGRSVRFQPISAAAWRSELESAAQAEPTSLINAAMAQHISTVGGLLSQRTEPLIAADPDALAAMLSRPPTRLVEFIRRNLHHFVAAPAATRA</sequence>
<dbReference type="InterPro" id="IPR036291">
    <property type="entry name" value="NAD(P)-bd_dom_sf"/>
</dbReference>
<comment type="caution">
    <text evidence="2">The sequence shown here is derived from an EMBL/GenBank/DDBJ whole genome shotgun (WGS) entry which is preliminary data.</text>
</comment>
<dbReference type="InterPro" id="IPR051604">
    <property type="entry name" value="Ergot_Alk_Oxidoreductase"/>
</dbReference>
<dbReference type="PANTHER" id="PTHR43162">
    <property type="match status" value="1"/>
</dbReference>
<proteinExistence type="predicted"/>
<dbReference type="STRING" id="292462.AWC05_02085"/>
<dbReference type="RefSeq" id="WP_085224898.1">
    <property type="nucleotide sequence ID" value="NZ_AP022576.1"/>
</dbReference>
<keyword evidence="3" id="KW-1185">Reference proteome</keyword>
<dbReference type="Proteomes" id="UP000193010">
    <property type="component" value="Unassembled WGS sequence"/>
</dbReference>
<accession>A0A1X1TY45</accession>
<dbReference type="PANTHER" id="PTHR43162:SF1">
    <property type="entry name" value="PRESTALK A DIFFERENTIATION PROTEIN A"/>
    <property type="match status" value="1"/>
</dbReference>
<dbReference type="Pfam" id="PF05368">
    <property type="entry name" value="NmrA"/>
    <property type="match status" value="1"/>
</dbReference>
<name>A0A1X1TY45_MYCFL</name>
<dbReference type="EMBL" id="LQOV01000031">
    <property type="protein sequence ID" value="ORV49495.1"/>
    <property type="molecule type" value="Genomic_DNA"/>
</dbReference>